<dbReference type="RefSeq" id="WP_089760580.1">
    <property type="nucleotide sequence ID" value="NZ_FNGO01000014.1"/>
</dbReference>
<dbReference type="STRING" id="321763.SAMN04488692_1141"/>
<dbReference type="GO" id="GO:0008168">
    <property type="term" value="F:methyltransferase activity"/>
    <property type="evidence" value="ECO:0007669"/>
    <property type="project" value="UniProtKB-UniRule"/>
</dbReference>
<sequence>MNSASKFAKTLSYSSSSSGSDKPETRILIGDGALGTELMKSDRKNINSPLEFNLHAPSEVRRIHRRYLNAGCRLINTNTFCANSLYLEKQGLAEKVGEINLRGAGLAEEARADYKAYQQKDKEIIITGSVGPTGSETAIFLDEQENRKKVQKTFLEQIKYLKRGGVDIITLETFSYHRELKLAAEAAEEADMPYFMNMTMTDPEKTEYGSTIEDLADIAEDADEEKLLAVGLNCLTPDQKFRTAWRSLANQLDFNLPIALLYNAGAPELDTDQGKMIYPQDEGFFEEYQEFISFMKGYDCIIGGCCGTTPETIEKLKDLFKTS</sequence>
<comment type="cofactor">
    <cofactor evidence="3">
        <name>Zn(2+)</name>
        <dbReference type="ChEBI" id="CHEBI:29105"/>
    </cofactor>
</comment>
<dbReference type="Gene3D" id="3.20.20.330">
    <property type="entry name" value="Homocysteine-binding-like domain"/>
    <property type="match status" value="1"/>
</dbReference>
<dbReference type="InterPro" id="IPR036589">
    <property type="entry name" value="HCY_dom_sf"/>
</dbReference>
<keyword evidence="7" id="KW-1185">Reference proteome</keyword>
<evidence type="ECO:0000256" key="2">
    <source>
        <dbReference type="ARBA" id="ARBA00022679"/>
    </source>
</evidence>
<feature type="region of interest" description="Disordered" evidence="4">
    <location>
        <begin position="1"/>
        <end position="26"/>
    </location>
</feature>
<dbReference type="PANTHER" id="PTHR11103:SF18">
    <property type="entry name" value="SLR1189 PROTEIN"/>
    <property type="match status" value="1"/>
</dbReference>
<feature type="binding site" evidence="3">
    <location>
        <position position="306"/>
    </location>
    <ligand>
        <name>Zn(2+)</name>
        <dbReference type="ChEBI" id="CHEBI:29105"/>
    </ligand>
</feature>
<dbReference type="EMBL" id="FNGO01000014">
    <property type="protein sequence ID" value="SDM01180.1"/>
    <property type="molecule type" value="Genomic_DNA"/>
</dbReference>
<proteinExistence type="predicted"/>
<evidence type="ECO:0000313" key="7">
    <source>
        <dbReference type="Proteomes" id="UP000199476"/>
    </source>
</evidence>
<evidence type="ECO:0000313" key="6">
    <source>
        <dbReference type="EMBL" id="SDM01180.1"/>
    </source>
</evidence>
<evidence type="ECO:0000256" key="1">
    <source>
        <dbReference type="ARBA" id="ARBA00022603"/>
    </source>
</evidence>
<reference evidence="6 7" key="1">
    <citation type="submission" date="2016-10" db="EMBL/GenBank/DDBJ databases">
        <authorList>
            <person name="de Groot N.N."/>
        </authorList>
    </citation>
    <scope>NUCLEOTIDE SEQUENCE [LARGE SCALE GENOMIC DNA]</scope>
    <source>
        <strain evidence="6 7">SLAS-1</strain>
    </source>
</reference>
<dbReference type="PANTHER" id="PTHR11103">
    <property type="entry name" value="SLR1189 PROTEIN"/>
    <property type="match status" value="1"/>
</dbReference>
<dbReference type="AlphaFoldDB" id="A0A1G9PR03"/>
<evidence type="ECO:0000256" key="4">
    <source>
        <dbReference type="SAM" id="MobiDB-lite"/>
    </source>
</evidence>
<dbReference type="GO" id="GO:0008270">
    <property type="term" value="F:zinc ion binding"/>
    <property type="evidence" value="ECO:0007669"/>
    <property type="project" value="InterPro"/>
</dbReference>
<feature type="binding site" evidence="3">
    <location>
        <position position="305"/>
    </location>
    <ligand>
        <name>Zn(2+)</name>
        <dbReference type="ChEBI" id="CHEBI:29105"/>
    </ligand>
</feature>
<feature type="binding site" evidence="3">
    <location>
        <position position="234"/>
    </location>
    <ligand>
        <name>Zn(2+)</name>
        <dbReference type="ChEBI" id="CHEBI:29105"/>
    </ligand>
</feature>
<dbReference type="InterPro" id="IPR003726">
    <property type="entry name" value="HCY_dom"/>
</dbReference>
<dbReference type="Proteomes" id="UP000199476">
    <property type="component" value="Unassembled WGS sequence"/>
</dbReference>
<keyword evidence="3" id="KW-0479">Metal-binding</keyword>
<gene>
    <name evidence="6" type="ORF">SAMN04488692_1141</name>
</gene>
<protein>
    <submittedName>
        <fullName evidence="6">Methionine synthase I (Cobalamin-dependent), methyltransferase domain</fullName>
    </submittedName>
</protein>
<keyword evidence="2 3" id="KW-0808">Transferase</keyword>
<dbReference type="GO" id="GO:0032259">
    <property type="term" value="P:methylation"/>
    <property type="evidence" value="ECO:0007669"/>
    <property type="project" value="UniProtKB-KW"/>
</dbReference>
<organism evidence="6 7">
    <name type="scientific">Halarsenatibacter silvermanii</name>
    <dbReference type="NCBI Taxonomy" id="321763"/>
    <lineage>
        <taxon>Bacteria</taxon>
        <taxon>Bacillati</taxon>
        <taxon>Bacillota</taxon>
        <taxon>Clostridia</taxon>
        <taxon>Halanaerobiales</taxon>
        <taxon>Halarsenatibacteraceae</taxon>
        <taxon>Halarsenatibacter</taxon>
    </lineage>
</organism>
<feature type="domain" description="Hcy-binding" evidence="5">
    <location>
        <begin position="16"/>
        <end position="320"/>
    </location>
</feature>
<dbReference type="GO" id="GO:0009086">
    <property type="term" value="P:methionine biosynthetic process"/>
    <property type="evidence" value="ECO:0007669"/>
    <property type="project" value="InterPro"/>
</dbReference>
<evidence type="ECO:0000259" key="5">
    <source>
        <dbReference type="PROSITE" id="PS50970"/>
    </source>
</evidence>
<dbReference type="PROSITE" id="PS50970">
    <property type="entry name" value="HCY"/>
    <property type="match status" value="1"/>
</dbReference>
<keyword evidence="3" id="KW-0862">Zinc</keyword>
<accession>A0A1G9PR03</accession>
<dbReference type="SUPFAM" id="SSF82282">
    <property type="entry name" value="Homocysteine S-methyltransferase"/>
    <property type="match status" value="1"/>
</dbReference>
<evidence type="ECO:0000256" key="3">
    <source>
        <dbReference type="PROSITE-ProRule" id="PRU00333"/>
    </source>
</evidence>
<dbReference type="Pfam" id="PF02574">
    <property type="entry name" value="S-methyl_trans"/>
    <property type="match status" value="1"/>
</dbReference>
<keyword evidence="1 3" id="KW-0489">Methyltransferase</keyword>
<dbReference type="OrthoDB" id="9803687at2"/>
<name>A0A1G9PR03_9FIRM</name>